<dbReference type="OrthoDB" id="2489132at2"/>
<dbReference type="FunFam" id="1.10.287.950:FF:000001">
    <property type="entry name" value="Methyl-accepting chemotaxis sensory transducer"/>
    <property type="match status" value="1"/>
</dbReference>
<feature type="domain" description="HAMP" evidence="7">
    <location>
        <begin position="209"/>
        <end position="263"/>
    </location>
</feature>
<keyword evidence="9" id="KW-1185">Reference proteome</keyword>
<feature type="domain" description="Methyl-accepting transducer" evidence="6">
    <location>
        <begin position="268"/>
        <end position="504"/>
    </location>
</feature>
<evidence type="ECO:0000256" key="4">
    <source>
        <dbReference type="PROSITE-ProRule" id="PRU00284"/>
    </source>
</evidence>
<evidence type="ECO:0000259" key="6">
    <source>
        <dbReference type="PROSITE" id="PS50111"/>
    </source>
</evidence>
<dbReference type="PROSITE" id="PS50111">
    <property type="entry name" value="CHEMOTAXIS_TRANSDUC_2"/>
    <property type="match status" value="1"/>
</dbReference>
<dbReference type="HOGENOM" id="CLU_000445_107_27_4"/>
<protein>
    <submittedName>
        <fullName evidence="8">Methyl-accepting chemotaxis protein</fullName>
    </submittedName>
</protein>
<dbReference type="AlphaFoldDB" id="W0SDV9"/>
<comment type="similarity">
    <text evidence="3">Belongs to the methyl-accepting chemotaxis (MCP) protein family.</text>
</comment>
<dbReference type="InterPro" id="IPR004090">
    <property type="entry name" value="Chemotax_Me-accpt_rcpt"/>
</dbReference>
<dbReference type="PRINTS" id="PR00260">
    <property type="entry name" value="CHEMTRNSDUCR"/>
</dbReference>
<dbReference type="PROSITE" id="PS50885">
    <property type="entry name" value="HAMP"/>
    <property type="match status" value="1"/>
</dbReference>
<keyword evidence="2 4" id="KW-0807">Transducer</keyword>
<dbReference type="PANTHER" id="PTHR32089">
    <property type="entry name" value="METHYL-ACCEPTING CHEMOTAXIS PROTEIN MCPB"/>
    <property type="match status" value="1"/>
</dbReference>
<keyword evidence="5" id="KW-1133">Transmembrane helix</keyword>
<dbReference type="SUPFAM" id="SSF58104">
    <property type="entry name" value="Methyl-accepting chemotaxis protein (MCP) signaling domain"/>
    <property type="match status" value="1"/>
</dbReference>
<evidence type="ECO:0000313" key="8">
    <source>
        <dbReference type="EMBL" id="BAO29127.1"/>
    </source>
</evidence>
<dbReference type="Pfam" id="PF00015">
    <property type="entry name" value="MCPsignal"/>
    <property type="match status" value="1"/>
</dbReference>
<proteinExistence type="inferred from homology"/>
<feature type="transmembrane region" description="Helical" evidence="5">
    <location>
        <begin position="9"/>
        <end position="31"/>
    </location>
</feature>
<dbReference type="Proteomes" id="UP000031637">
    <property type="component" value="Chromosome"/>
</dbReference>
<evidence type="ECO:0000256" key="5">
    <source>
        <dbReference type="SAM" id="Phobius"/>
    </source>
</evidence>
<dbReference type="STRING" id="1223802.SUTH_01327"/>
<evidence type="ECO:0000259" key="7">
    <source>
        <dbReference type="PROSITE" id="PS50885"/>
    </source>
</evidence>
<reference evidence="8 9" key="1">
    <citation type="journal article" date="2014" name="Syst. Appl. Microbiol.">
        <title>Complete genomes of freshwater sulfur oxidizers Sulfuricella denitrificans skB26 and Sulfuritalea hydrogenivorans sk43H: genetic insights into the sulfur oxidation pathway of betaproteobacteria.</title>
        <authorList>
            <person name="Watanabe T."/>
            <person name="Kojima H."/>
            <person name="Fukui M."/>
        </authorList>
    </citation>
    <scope>NUCLEOTIDE SEQUENCE [LARGE SCALE GENOMIC DNA]</scope>
    <source>
        <strain evidence="8">DSM22779</strain>
    </source>
</reference>
<dbReference type="RefSeq" id="WP_041098051.1">
    <property type="nucleotide sequence ID" value="NZ_AP012547.1"/>
</dbReference>
<evidence type="ECO:0000256" key="1">
    <source>
        <dbReference type="ARBA" id="ARBA00004370"/>
    </source>
</evidence>
<feature type="transmembrane region" description="Helical" evidence="5">
    <location>
        <begin position="51"/>
        <end position="69"/>
    </location>
</feature>
<dbReference type="GO" id="GO:0006935">
    <property type="term" value="P:chemotaxis"/>
    <property type="evidence" value="ECO:0007669"/>
    <property type="project" value="InterPro"/>
</dbReference>
<dbReference type="GO" id="GO:0004888">
    <property type="term" value="F:transmembrane signaling receptor activity"/>
    <property type="evidence" value="ECO:0007669"/>
    <property type="project" value="InterPro"/>
</dbReference>
<dbReference type="InterPro" id="IPR004089">
    <property type="entry name" value="MCPsignal_dom"/>
</dbReference>
<feature type="transmembrane region" description="Helical" evidence="5">
    <location>
        <begin position="189"/>
        <end position="207"/>
    </location>
</feature>
<dbReference type="GO" id="GO:0007165">
    <property type="term" value="P:signal transduction"/>
    <property type="evidence" value="ECO:0007669"/>
    <property type="project" value="UniProtKB-KW"/>
</dbReference>
<dbReference type="Gene3D" id="3.30.450.290">
    <property type="match status" value="1"/>
</dbReference>
<dbReference type="EMBL" id="AP012547">
    <property type="protein sequence ID" value="BAO29127.1"/>
    <property type="molecule type" value="Genomic_DNA"/>
</dbReference>
<organism evidence="8 9">
    <name type="scientific">Sulfuritalea hydrogenivorans sk43H</name>
    <dbReference type="NCBI Taxonomy" id="1223802"/>
    <lineage>
        <taxon>Bacteria</taxon>
        <taxon>Pseudomonadati</taxon>
        <taxon>Pseudomonadota</taxon>
        <taxon>Betaproteobacteria</taxon>
        <taxon>Nitrosomonadales</taxon>
        <taxon>Sterolibacteriaceae</taxon>
        <taxon>Sulfuritalea</taxon>
    </lineage>
</organism>
<name>W0SDV9_9PROT</name>
<evidence type="ECO:0000256" key="2">
    <source>
        <dbReference type="ARBA" id="ARBA00023224"/>
    </source>
</evidence>
<dbReference type="KEGG" id="shd:SUTH_01327"/>
<gene>
    <name evidence="8" type="ORF">SUTH_01327</name>
</gene>
<dbReference type="SMART" id="SM00283">
    <property type="entry name" value="MA"/>
    <property type="match status" value="1"/>
</dbReference>
<evidence type="ECO:0000256" key="3">
    <source>
        <dbReference type="ARBA" id="ARBA00029447"/>
    </source>
</evidence>
<keyword evidence="5" id="KW-0812">Transmembrane</keyword>
<accession>W0SDV9</accession>
<comment type="subcellular location">
    <subcellularLocation>
        <location evidence="1">Membrane</location>
    </subcellularLocation>
</comment>
<dbReference type="Gene3D" id="1.10.287.950">
    <property type="entry name" value="Methyl-accepting chemotaxis protein"/>
    <property type="match status" value="1"/>
</dbReference>
<dbReference type="PANTHER" id="PTHR32089:SF112">
    <property type="entry name" value="LYSOZYME-LIKE PROTEIN-RELATED"/>
    <property type="match status" value="1"/>
</dbReference>
<evidence type="ECO:0000313" key="9">
    <source>
        <dbReference type="Proteomes" id="UP000031637"/>
    </source>
</evidence>
<dbReference type="GO" id="GO:0016020">
    <property type="term" value="C:membrane"/>
    <property type="evidence" value="ECO:0007669"/>
    <property type="project" value="UniProtKB-SubCell"/>
</dbReference>
<dbReference type="SMART" id="SM00304">
    <property type="entry name" value="HAMP"/>
    <property type="match status" value="1"/>
</dbReference>
<sequence length="540" mass="58036">MARISDLKIWIRLTGAIWLMLLVVWSGMIFWESHVNRQTAIDQAREFSNSMHEATMAGLTGMMITGTVGQREVFLDQIKQLAIIRDLKVIRGDNVSKIFGPGTAKDAGALDAIEQQVMASGKEFSEVQSDPKGEYLRVVRPALALKNYLGKDCIACHQVPERSVLGAVSMKISLNHVNEAVAAQRIKSLLAALLVSLPLLAFIYLFIRNVVTVPLDKMVRGLREISSGEGDLTRRLDIRSQDEIGDAAAAFNEMMGKFSALVRHVGESAIQVSSASHTLADSAGQVAASSTQQDAKSAAAAAAVEQMLSSIGSIAQGMEHVHEQSRESLRRSEEGNESLSSLIGELGQVEDTVKEIAESVAHFVQSTEAITSMTRQVKDIADQTNLLALNAAIEAARAGEQGRGFAVVADEVRKLAEKSSASASEIDAVTHRLSQQADIVKQSIERGLEHIASSQNSMETVAEVLATASTSVNEVDSGLDAIARATDEQRRVSGEVARNIESIAAMSRDNAAAVEQTAASAQKMEVLAETLQSTVGRFRT</sequence>
<dbReference type="CDD" id="cd06225">
    <property type="entry name" value="HAMP"/>
    <property type="match status" value="1"/>
</dbReference>
<dbReference type="InterPro" id="IPR003660">
    <property type="entry name" value="HAMP_dom"/>
</dbReference>
<keyword evidence="5" id="KW-0472">Membrane</keyword>
<dbReference type="Pfam" id="PF00672">
    <property type="entry name" value="HAMP"/>
    <property type="match status" value="1"/>
</dbReference>